<evidence type="ECO:0000313" key="7">
    <source>
        <dbReference type="EMBL" id="KDR42230.1"/>
    </source>
</evidence>
<dbReference type="EMBL" id="JFHC01000019">
    <property type="protein sequence ID" value="KDR42230.1"/>
    <property type="molecule type" value="Genomic_DNA"/>
</dbReference>
<dbReference type="InterPro" id="IPR006143">
    <property type="entry name" value="RND_pump_MFP"/>
</dbReference>
<dbReference type="InterPro" id="IPR058624">
    <property type="entry name" value="MdtA-like_HH"/>
</dbReference>
<evidence type="ECO:0000259" key="4">
    <source>
        <dbReference type="Pfam" id="PF25917"/>
    </source>
</evidence>
<dbReference type="InterPro" id="IPR058627">
    <property type="entry name" value="MdtA-like_C"/>
</dbReference>
<dbReference type="Gene3D" id="2.40.50.100">
    <property type="match status" value="1"/>
</dbReference>
<feature type="domain" description="Multidrug resistance protein MdtA-like C-terminal permuted SH3" evidence="6">
    <location>
        <begin position="312"/>
        <end position="371"/>
    </location>
</feature>
<dbReference type="Gene3D" id="2.40.420.20">
    <property type="match status" value="1"/>
</dbReference>
<comment type="caution">
    <text evidence="7">The sequence shown here is derived from an EMBL/GenBank/DDBJ whole genome shotgun (WGS) entry which is preliminary data.</text>
</comment>
<evidence type="ECO:0000313" key="8">
    <source>
        <dbReference type="Proteomes" id="UP000027466"/>
    </source>
</evidence>
<sequence length="407" mass="43232">MSVTRSIFRRQPLLAGITVVALLGAAGAALVQRETRATPSPVAPPTEVQVKSLAPEHVRVWSSFSGRLKAVDEALVRPEVSGRVVEVRIRDGQTVRAGDVMLVIDPRPYDAALAKARADVAAARTQAEFAATEYERARNMIGEQAIPQSLHDQRANAHRVAQAAVLAADAALRQASINLDYAYVKAPIAGRVSRAEITLGNLVQAGANAPVLTKIVSNDGIYADFEVDEQSYVQTIRNHADTQSQEQKIAVDMKVQGDADHVYNGSIYTFDNSLDVSTGTIRARAKFANKDGALLPGMFVSIRLASSGDTSAILVPDVAIGSDQAKKFVYVVGPDNKVAYREVSLGAGIDGRHIVLAGLNAGDRVVTKGLQFVRPDIVVAPKDATEADLKTASAIGASATPSHVRAE</sequence>
<dbReference type="InterPro" id="IPR058626">
    <property type="entry name" value="MdtA-like_b-barrel"/>
</dbReference>
<evidence type="ECO:0000256" key="1">
    <source>
        <dbReference type="ARBA" id="ARBA00004196"/>
    </source>
</evidence>
<dbReference type="Proteomes" id="UP000027466">
    <property type="component" value="Unassembled WGS sequence"/>
</dbReference>
<proteinExistence type="inferred from homology"/>
<evidence type="ECO:0000259" key="3">
    <source>
        <dbReference type="Pfam" id="PF25876"/>
    </source>
</evidence>
<dbReference type="Gene3D" id="2.40.30.170">
    <property type="match status" value="1"/>
</dbReference>
<dbReference type="InterPro" id="IPR058625">
    <property type="entry name" value="MdtA-like_BSH"/>
</dbReference>
<dbReference type="STRING" id="60547.GCA_000751215_04068"/>
<feature type="domain" description="Multidrug resistance protein MdtA-like barrel-sandwich hybrid" evidence="4">
    <location>
        <begin position="74"/>
        <end position="213"/>
    </location>
</feature>
<dbReference type="FunFam" id="2.40.420.20:FF:000001">
    <property type="entry name" value="Efflux RND transporter periplasmic adaptor subunit"/>
    <property type="match status" value="1"/>
</dbReference>
<dbReference type="AlphaFoldDB" id="A0A069PNQ9"/>
<dbReference type="Gene3D" id="1.10.287.470">
    <property type="entry name" value="Helix hairpin bin"/>
    <property type="match status" value="1"/>
</dbReference>
<accession>A0A069PNQ9</accession>
<reference evidence="7 8" key="1">
    <citation type="submission" date="2014-03" db="EMBL/GenBank/DDBJ databases">
        <title>Draft Genome Sequences of Four Burkholderia Strains.</title>
        <authorList>
            <person name="Liu X.Y."/>
            <person name="Li C.X."/>
            <person name="Xu J.H."/>
        </authorList>
    </citation>
    <scope>NUCLEOTIDE SEQUENCE [LARGE SCALE GENOMIC DNA]</scope>
    <source>
        <strain evidence="7 8">DSM 50014</strain>
    </source>
</reference>
<protein>
    <submittedName>
        <fullName evidence="7">Hemolysin D</fullName>
    </submittedName>
</protein>
<organism evidence="7 8">
    <name type="scientific">Caballeronia glathei</name>
    <dbReference type="NCBI Taxonomy" id="60547"/>
    <lineage>
        <taxon>Bacteria</taxon>
        <taxon>Pseudomonadati</taxon>
        <taxon>Pseudomonadota</taxon>
        <taxon>Betaproteobacteria</taxon>
        <taxon>Burkholderiales</taxon>
        <taxon>Burkholderiaceae</taxon>
        <taxon>Caballeronia</taxon>
    </lineage>
</organism>
<evidence type="ECO:0000259" key="6">
    <source>
        <dbReference type="Pfam" id="PF25967"/>
    </source>
</evidence>
<dbReference type="GO" id="GO:0046677">
    <property type="term" value="P:response to antibiotic"/>
    <property type="evidence" value="ECO:0007669"/>
    <property type="project" value="TreeGrafter"/>
</dbReference>
<name>A0A069PNQ9_9BURK</name>
<dbReference type="Pfam" id="PF25876">
    <property type="entry name" value="HH_MFP_RND"/>
    <property type="match status" value="1"/>
</dbReference>
<dbReference type="Pfam" id="PF25967">
    <property type="entry name" value="RND-MFP_C"/>
    <property type="match status" value="1"/>
</dbReference>
<dbReference type="SUPFAM" id="SSF111369">
    <property type="entry name" value="HlyD-like secretion proteins"/>
    <property type="match status" value="1"/>
</dbReference>
<comment type="similarity">
    <text evidence="2">Belongs to the membrane fusion protein (MFP) (TC 8.A.1) family.</text>
</comment>
<gene>
    <name evidence="7" type="ORF">BG61_11395</name>
</gene>
<dbReference type="RefSeq" id="WP_035934592.1">
    <property type="nucleotide sequence ID" value="NZ_CADFFX010000010.1"/>
</dbReference>
<feature type="domain" description="Multidrug resistance protein MdtA-like beta-barrel" evidence="5">
    <location>
        <begin position="242"/>
        <end position="305"/>
    </location>
</feature>
<keyword evidence="8" id="KW-1185">Reference proteome</keyword>
<dbReference type="PANTHER" id="PTHR30158">
    <property type="entry name" value="ACRA/E-RELATED COMPONENT OF DRUG EFFLUX TRANSPORTER"/>
    <property type="match status" value="1"/>
</dbReference>
<dbReference type="GO" id="GO:0022857">
    <property type="term" value="F:transmembrane transporter activity"/>
    <property type="evidence" value="ECO:0007669"/>
    <property type="project" value="InterPro"/>
</dbReference>
<dbReference type="Pfam" id="PF25944">
    <property type="entry name" value="Beta-barrel_RND"/>
    <property type="match status" value="1"/>
</dbReference>
<evidence type="ECO:0000259" key="5">
    <source>
        <dbReference type="Pfam" id="PF25944"/>
    </source>
</evidence>
<evidence type="ECO:0000256" key="2">
    <source>
        <dbReference type="ARBA" id="ARBA00009477"/>
    </source>
</evidence>
<dbReference type="GO" id="GO:0005886">
    <property type="term" value="C:plasma membrane"/>
    <property type="evidence" value="ECO:0007669"/>
    <property type="project" value="TreeGrafter"/>
</dbReference>
<dbReference type="Pfam" id="PF25917">
    <property type="entry name" value="BSH_RND"/>
    <property type="match status" value="1"/>
</dbReference>
<dbReference type="GO" id="GO:0030313">
    <property type="term" value="C:cell envelope"/>
    <property type="evidence" value="ECO:0007669"/>
    <property type="project" value="UniProtKB-SubCell"/>
</dbReference>
<dbReference type="PANTHER" id="PTHR30158:SF10">
    <property type="entry name" value="CATION EFFLUX PUMP"/>
    <property type="match status" value="1"/>
</dbReference>
<comment type="subcellular location">
    <subcellularLocation>
        <location evidence="1">Cell envelope</location>
    </subcellularLocation>
</comment>
<dbReference type="NCBIfam" id="TIGR01730">
    <property type="entry name" value="RND_mfp"/>
    <property type="match status" value="1"/>
</dbReference>
<feature type="domain" description="Multidrug resistance protein MdtA-like alpha-helical hairpin" evidence="3">
    <location>
        <begin position="113"/>
        <end position="182"/>
    </location>
</feature>